<protein>
    <submittedName>
        <fullName evidence="1">Uncharacterized protein</fullName>
    </submittedName>
</protein>
<accession>A0ABQ6P3H2</accession>
<proteinExistence type="predicted"/>
<dbReference type="RefSeq" id="WP_317973645.1">
    <property type="nucleotide sequence ID" value="NZ_BTFW01000001.1"/>
</dbReference>
<evidence type="ECO:0000313" key="2">
    <source>
        <dbReference type="Proteomes" id="UP001187221"/>
    </source>
</evidence>
<organism evidence="1 2">
    <name type="scientific">Novosphingobium pituita</name>
    <dbReference type="NCBI Taxonomy" id="3056842"/>
    <lineage>
        <taxon>Bacteria</taxon>
        <taxon>Pseudomonadati</taxon>
        <taxon>Pseudomonadota</taxon>
        <taxon>Alphaproteobacteria</taxon>
        <taxon>Sphingomonadales</taxon>
        <taxon>Sphingomonadaceae</taxon>
        <taxon>Novosphingobium</taxon>
    </lineage>
</organism>
<evidence type="ECO:0000313" key="1">
    <source>
        <dbReference type="EMBL" id="GMM59808.1"/>
    </source>
</evidence>
<comment type="caution">
    <text evidence="1">The sequence shown here is derived from an EMBL/GenBank/DDBJ whole genome shotgun (WGS) entry which is preliminary data.</text>
</comment>
<dbReference type="EMBL" id="BTFW01000001">
    <property type="protein sequence ID" value="GMM59808.1"/>
    <property type="molecule type" value="Genomic_DNA"/>
</dbReference>
<sequence length="85" mass="8868">MTELTTTIGAYDAEKRTVPVTFTSGAIRHTREVNAVLDEGRAYDKAATRARVEQVALGVAHKIALGVIAESVPEPAPDPAGPAAV</sequence>
<reference evidence="1 2" key="1">
    <citation type="submission" date="2023-06" db="EMBL/GenBank/DDBJ databases">
        <title>Draft genome sequence of Novosphingobium sp. strain IK01.</title>
        <authorList>
            <person name="Hatamoto M."/>
            <person name="Ikarashi T."/>
            <person name="Yamaguchi T."/>
        </authorList>
    </citation>
    <scope>NUCLEOTIDE SEQUENCE [LARGE SCALE GENOMIC DNA]</scope>
    <source>
        <strain evidence="1 2">IK01</strain>
    </source>
</reference>
<gene>
    <name evidence="1" type="ORF">NUTIK01_05850</name>
</gene>
<dbReference type="Proteomes" id="UP001187221">
    <property type="component" value="Unassembled WGS sequence"/>
</dbReference>
<keyword evidence="2" id="KW-1185">Reference proteome</keyword>
<name>A0ABQ6P3H2_9SPHN</name>